<accession>A0A081BQM5</accession>
<dbReference type="HOGENOM" id="CLU_031285_12_4_0"/>
<keyword evidence="3" id="KW-0732">Signal</keyword>
<gene>
    <name evidence="4" type="ORF">U14_04977</name>
</gene>
<reference evidence="4" key="1">
    <citation type="journal article" date="2015" name="PeerJ">
        <title>First genomic representation of candidate bacterial phylum KSB3 points to enhanced environmental sensing as a trigger of wastewater bulking.</title>
        <authorList>
            <person name="Sekiguchi Y."/>
            <person name="Ohashi A."/>
            <person name="Parks D.H."/>
            <person name="Yamauchi T."/>
            <person name="Tyson G.W."/>
            <person name="Hugenholtz P."/>
        </authorList>
    </citation>
    <scope>NUCLEOTIDE SEQUENCE [LARGE SCALE GENOMIC DNA]</scope>
</reference>
<dbReference type="STRING" id="1499966.U14_04977"/>
<evidence type="ECO:0000256" key="3">
    <source>
        <dbReference type="SAM" id="SignalP"/>
    </source>
</evidence>
<feature type="chain" id="PRO_5005411145" evidence="3">
    <location>
        <begin position="23"/>
        <end position="416"/>
    </location>
</feature>
<name>A0A081BQM5_9BACT</name>
<dbReference type="SUPFAM" id="SSF53850">
    <property type="entry name" value="Periplasmic binding protein-like II"/>
    <property type="match status" value="1"/>
</dbReference>
<dbReference type="AlphaFoldDB" id="A0A081BQM5"/>
<dbReference type="PANTHER" id="PTHR43649:SF29">
    <property type="entry name" value="OSMOPROTECTIVE COMPOUNDS-BINDING PROTEIN GGTB"/>
    <property type="match status" value="1"/>
</dbReference>
<dbReference type="Proteomes" id="UP000030700">
    <property type="component" value="Unassembled WGS sequence"/>
</dbReference>
<dbReference type="Gene3D" id="3.40.190.10">
    <property type="entry name" value="Periplasmic binding protein-like II"/>
    <property type="match status" value="2"/>
</dbReference>
<evidence type="ECO:0000256" key="2">
    <source>
        <dbReference type="ARBA" id="ARBA00022448"/>
    </source>
</evidence>
<comment type="similarity">
    <text evidence="1">Belongs to the bacterial solute-binding protein 1 family.</text>
</comment>
<dbReference type="InterPro" id="IPR006059">
    <property type="entry name" value="SBP"/>
</dbReference>
<keyword evidence="5" id="KW-1185">Reference proteome</keyword>
<organism evidence="4">
    <name type="scientific">Candidatus Moduliflexus flocculans</name>
    <dbReference type="NCBI Taxonomy" id="1499966"/>
    <lineage>
        <taxon>Bacteria</taxon>
        <taxon>Candidatus Moduliflexota</taxon>
        <taxon>Candidatus Moduliflexia</taxon>
        <taxon>Candidatus Moduliflexales</taxon>
        <taxon>Candidatus Moduliflexaceae</taxon>
    </lineage>
</organism>
<protein>
    <submittedName>
        <fullName evidence="4">Extracellular solute-binding protein family 1</fullName>
    </submittedName>
</protein>
<keyword evidence="2" id="KW-0813">Transport</keyword>
<evidence type="ECO:0000313" key="4">
    <source>
        <dbReference type="EMBL" id="GAK53706.1"/>
    </source>
</evidence>
<dbReference type="InterPro" id="IPR050490">
    <property type="entry name" value="Bact_solute-bd_prot1"/>
</dbReference>
<evidence type="ECO:0000313" key="5">
    <source>
        <dbReference type="Proteomes" id="UP000030700"/>
    </source>
</evidence>
<feature type="signal peptide" evidence="3">
    <location>
        <begin position="1"/>
        <end position="22"/>
    </location>
</feature>
<dbReference type="Pfam" id="PF01547">
    <property type="entry name" value="SBP_bac_1"/>
    <property type="match status" value="1"/>
</dbReference>
<dbReference type="PANTHER" id="PTHR43649">
    <property type="entry name" value="ARABINOSE-BINDING PROTEIN-RELATED"/>
    <property type="match status" value="1"/>
</dbReference>
<proteinExistence type="inferred from homology"/>
<sequence length="416" mass="47632">MKRKVLALIACVVFMSFSLAYAEELVINSMHSDPLPQETFAEIVKKFQEANPDIQVKLNTTAHEEFKKSVRLWLASDNPPDVITWFAGNRAMYFVNKGLIMDISDVWQEAGLFEKFPKAFQSISLKDGKAYFLPDTYYWWAIYYRKSIFAQYNLTEPKTWDELMKVCATLKENGITPFAIGTKYPWTAAAWFDYLNMRVNGPAYHMDLMFGKKPYSDAGVKKTFEYWGQLVSNGYFLDNAASYAWQEAVPFMVQGKAAMYLMGQFILDSVPPEIKDDMDFFQFPIIDANVPVGEDAPTDGYMIPVKAKNPTAAKKFLKFLSSPVAQEIQVKKVGRIVTNVDIPLDMYPPATQKGIKMMQGVDAVAQFYDRDTLPEMADKGMNAFMEWWYNPASLDDILARLDKERERIFKAAEKDE</sequence>
<dbReference type="EMBL" id="DF820460">
    <property type="protein sequence ID" value="GAK53706.1"/>
    <property type="molecule type" value="Genomic_DNA"/>
</dbReference>
<evidence type="ECO:0000256" key="1">
    <source>
        <dbReference type="ARBA" id="ARBA00008520"/>
    </source>
</evidence>